<evidence type="ECO:0000256" key="1">
    <source>
        <dbReference type="SAM" id="MobiDB-lite"/>
    </source>
</evidence>
<dbReference type="AlphaFoldDB" id="A0A1M7FK69"/>
<accession>A0A1M7FK69</accession>
<sequence length="372" mass="43022">MNTYADNNKENKKQQTPSAIHKKDNRDTALPVTDSHLSSVAAQLQLQEIANNSPQVKQAFQLQAIANAHAALPIQKKDLITTQSVFQLQKLERGKLNVVGEHHSESNQRRGQEIDIAEREVGGEYWTENNFRIRETKSPGENAVRDTTGDPRILGDALYLRIVESIQYVYEAKNNFEKEWKHWTTQNLNKEELPILKGELQPLLVICKNHTLEANKLAKAYMYNEEFKTLPEFVSDQIVQMYKLLPETEKLFLILVETWKSYTLEQLILKKFLSSFNVFGSNIDILNIYAAQIGGASRTDTSKLRSYEMDNAADFAHDRIGVWKIGFDHVKDIKEDMQHNDTKNYILINREEFNHEYKELPILVEDQMVKQK</sequence>
<evidence type="ECO:0000313" key="2">
    <source>
        <dbReference type="EMBL" id="SHM04168.1"/>
    </source>
</evidence>
<keyword evidence="3" id="KW-1185">Reference proteome</keyword>
<evidence type="ECO:0000313" key="3">
    <source>
        <dbReference type="Proteomes" id="UP000184028"/>
    </source>
</evidence>
<reference evidence="3" key="1">
    <citation type="submission" date="2016-11" db="EMBL/GenBank/DDBJ databases">
        <authorList>
            <person name="Varghese N."/>
            <person name="Submissions S."/>
        </authorList>
    </citation>
    <scope>NUCLEOTIDE SEQUENCE [LARGE SCALE GENOMIC DNA]</scope>
    <source>
        <strain evidence="3">DSM 24724</strain>
    </source>
</reference>
<dbReference type="EMBL" id="FRBT01000003">
    <property type="protein sequence ID" value="SHM04168.1"/>
    <property type="molecule type" value="Genomic_DNA"/>
</dbReference>
<dbReference type="OrthoDB" id="681139at2"/>
<proteinExistence type="predicted"/>
<feature type="region of interest" description="Disordered" evidence="1">
    <location>
        <begin position="1"/>
        <end position="30"/>
    </location>
</feature>
<name>A0A1M7FK69_9FLAO</name>
<dbReference type="Proteomes" id="UP000184028">
    <property type="component" value="Unassembled WGS sequence"/>
</dbReference>
<gene>
    <name evidence="2" type="ORF">SAMN05444484_103400</name>
</gene>
<protein>
    <submittedName>
        <fullName evidence="2">Uncharacterized protein</fullName>
    </submittedName>
</protein>
<dbReference type="RefSeq" id="WP_068842353.1">
    <property type="nucleotide sequence ID" value="NZ_FRBT01000003.1"/>
</dbReference>
<organism evidence="2 3">
    <name type="scientific">Flavobacterium chilense</name>
    <dbReference type="NCBI Taxonomy" id="946677"/>
    <lineage>
        <taxon>Bacteria</taxon>
        <taxon>Pseudomonadati</taxon>
        <taxon>Bacteroidota</taxon>
        <taxon>Flavobacteriia</taxon>
        <taxon>Flavobacteriales</taxon>
        <taxon>Flavobacteriaceae</taxon>
        <taxon>Flavobacterium</taxon>
    </lineage>
</organism>